<dbReference type="EMBL" id="CP054257">
    <property type="protein sequence ID" value="QTQ11338.1"/>
    <property type="molecule type" value="Genomic_DNA"/>
</dbReference>
<evidence type="ECO:0000313" key="1">
    <source>
        <dbReference type="EMBL" id="QTQ11338.1"/>
    </source>
</evidence>
<reference evidence="1" key="1">
    <citation type="submission" date="2020-05" db="EMBL/GenBank/DDBJ databases">
        <authorList>
            <person name="Zeng H."/>
            <person name="Chan Y.K."/>
            <person name="Watt R.M."/>
        </authorList>
    </citation>
    <scope>NUCLEOTIDE SEQUENCE</scope>
    <source>
        <strain evidence="1">ATCC 700773</strain>
    </source>
</reference>
<evidence type="ECO:0000313" key="2">
    <source>
        <dbReference type="Proteomes" id="UP000671995"/>
    </source>
</evidence>
<reference evidence="1" key="2">
    <citation type="journal article" date="2021" name="Microbiol. Resour. Announc.">
        <title>Complete Genome Sequences of Three Human Oral Treponema parvum Isolates.</title>
        <authorList>
            <person name="Zeng H."/>
            <person name="Watt R.M."/>
        </authorList>
    </citation>
    <scope>NUCLEOTIDE SEQUENCE</scope>
    <source>
        <strain evidence="1">ATCC 700773</strain>
    </source>
</reference>
<dbReference type="AlphaFoldDB" id="A0A975IC08"/>
<dbReference type="RefSeq" id="WP_210118133.1">
    <property type="nucleotide sequence ID" value="NZ_CP054257.1"/>
</dbReference>
<name>A0A975IC08_9SPIR</name>
<evidence type="ECO:0008006" key="3">
    <source>
        <dbReference type="Google" id="ProtNLM"/>
    </source>
</evidence>
<sequence>MKKFILGKRKRILFSIPACVLFLLFFQACGLQEYFALDPPVAYHTPDYSTSNYTEKYFRFGTASNSSSGEFIAEGTAVYYKIYSSYSEMNSHISSVNALNTLSNGTASARRVIETYSYKPVGTSAGSSRTPLIANNGAQTVYIRLMSYGTDSNFSSKVIIAGTEQSWKPVRYDNRRTFEFGRGANTYANYENNATPSTGDDDVYGSSSPFDNVWYVNMYAISVGRDASYTPYYSLVTWLGSVAIDAGSKNN</sequence>
<proteinExistence type="predicted"/>
<organism evidence="1 2">
    <name type="scientific">Treponema parvum</name>
    <dbReference type="NCBI Taxonomy" id="138851"/>
    <lineage>
        <taxon>Bacteria</taxon>
        <taxon>Pseudomonadati</taxon>
        <taxon>Spirochaetota</taxon>
        <taxon>Spirochaetia</taxon>
        <taxon>Spirochaetales</taxon>
        <taxon>Treponemataceae</taxon>
        <taxon>Treponema</taxon>
    </lineage>
</organism>
<gene>
    <name evidence="1" type="ORF">HRI96_03480</name>
</gene>
<dbReference type="Proteomes" id="UP000671995">
    <property type="component" value="Chromosome"/>
</dbReference>
<protein>
    <recommendedName>
        <fullName evidence="3">Lipoprotein</fullName>
    </recommendedName>
</protein>
<accession>A0A975IC08</accession>
<dbReference type="PROSITE" id="PS51257">
    <property type="entry name" value="PROKAR_LIPOPROTEIN"/>
    <property type="match status" value="1"/>
</dbReference>